<evidence type="ECO:0000256" key="8">
    <source>
        <dbReference type="ARBA" id="ARBA00022695"/>
    </source>
</evidence>
<feature type="binding site" evidence="14">
    <location>
        <position position="196"/>
    </location>
    <ligand>
        <name>ATP</name>
        <dbReference type="ChEBI" id="CHEBI:30616"/>
    </ligand>
</feature>
<dbReference type="GO" id="GO:0005737">
    <property type="term" value="C:cytoplasm"/>
    <property type="evidence" value="ECO:0007669"/>
    <property type="project" value="UniProtKB-SubCell"/>
</dbReference>
<feature type="binding site" evidence="14">
    <location>
        <position position="59"/>
    </location>
    <ligand>
        <name>ATP</name>
        <dbReference type="ChEBI" id="CHEBI:30616"/>
    </ligand>
</feature>
<dbReference type="InterPro" id="IPR010923">
    <property type="entry name" value="T(6)A37_SUA5"/>
</dbReference>
<comment type="function">
    <text evidence="13">Required for the formation of a threonylcarbamoyl group on adenosine at position 37 (t(6)A37) in tRNAs that read codons beginning with adenine.</text>
</comment>
<dbReference type="NCBIfam" id="TIGR00057">
    <property type="entry name" value="L-threonylcarbamoyladenylate synthase"/>
    <property type="match status" value="1"/>
</dbReference>
<feature type="binding site" evidence="14">
    <location>
        <position position="118"/>
    </location>
    <ligand>
        <name>ATP</name>
        <dbReference type="ChEBI" id="CHEBI:30616"/>
    </ligand>
</feature>
<evidence type="ECO:0000256" key="10">
    <source>
        <dbReference type="ARBA" id="ARBA00022840"/>
    </source>
</evidence>
<keyword evidence="7 13" id="KW-0819">tRNA processing</keyword>
<accession>A0A7J3XXT4</accession>
<evidence type="ECO:0000313" key="16">
    <source>
        <dbReference type="EMBL" id="HHP67514.1"/>
    </source>
</evidence>
<dbReference type="InterPro" id="IPR005145">
    <property type="entry name" value="Sua5_C"/>
</dbReference>
<keyword evidence="8 13" id="KW-0548">Nucleotidyltransferase</keyword>
<evidence type="ECO:0000256" key="2">
    <source>
        <dbReference type="ARBA" id="ARBA00007663"/>
    </source>
</evidence>
<evidence type="ECO:0000256" key="5">
    <source>
        <dbReference type="ARBA" id="ARBA00022490"/>
    </source>
</evidence>
<keyword evidence="9 13" id="KW-0547">Nucleotide-binding</keyword>
<evidence type="ECO:0000256" key="4">
    <source>
        <dbReference type="ARBA" id="ARBA00015492"/>
    </source>
</evidence>
<name>A0A7J3XXT4_9CREN</name>
<dbReference type="Gene3D" id="3.90.870.10">
    <property type="entry name" value="DHBP synthase"/>
    <property type="match status" value="1"/>
</dbReference>
<dbReference type="GO" id="GO:0003725">
    <property type="term" value="F:double-stranded RNA binding"/>
    <property type="evidence" value="ECO:0007669"/>
    <property type="project" value="UniProtKB-UniRule"/>
</dbReference>
<dbReference type="InterPro" id="IPR050156">
    <property type="entry name" value="TC-AMP_synthase_SUA5"/>
</dbReference>
<evidence type="ECO:0000256" key="6">
    <source>
        <dbReference type="ARBA" id="ARBA00022679"/>
    </source>
</evidence>
<dbReference type="PANTHER" id="PTHR17490">
    <property type="entry name" value="SUA5"/>
    <property type="match status" value="1"/>
</dbReference>
<evidence type="ECO:0000256" key="11">
    <source>
        <dbReference type="ARBA" id="ARBA00029774"/>
    </source>
</evidence>
<gene>
    <name evidence="16" type="ORF">ENM60_01785</name>
</gene>
<evidence type="ECO:0000256" key="14">
    <source>
        <dbReference type="PIRSR" id="PIRSR004930-1"/>
    </source>
</evidence>
<dbReference type="Gene3D" id="3.40.50.11030">
    <property type="entry name" value="Threonylcarbamoyl-AMP synthase, C-terminal domain"/>
    <property type="match status" value="1"/>
</dbReference>
<reference evidence="16" key="1">
    <citation type="journal article" date="2020" name="mSystems">
        <title>Genome- and Community-Level Interaction Insights into Carbon Utilization and Element Cycling Functions of Hydrothermarchaeota in Hydrothermal Sediment.</title>
        <authorList>
            <person name="Zhou Z."/>
            <person name="Liu Y."/>
            <person name="Xu W."/>
            <person name="Pan J."/>
            <person name="Luo Z.H."/>
            <person name="Li M."/>
        </authorList>
    </citation>
    <scope>NUCLEOTIDE SEQUENCE [LARGE SCALE GENOMIC DNA]</scope>
    <source>
        <strain evidence="16">SpSt-110</strain>
    </source>
</reference>
<dbReference type="GO" id="GO:0000049">
    <property type="term" value="F:tRNA binding"/>
    <property type="evidence" value="ECO:0007669"/>
    <property type="project" value="TreeGrafter"/>
</dbReference>
<evidence type="ECO:0000256" key="13">
    <source>
        <dbReference type="PIRNR" id="PIRNR004930"/>
    </source>
</evidence>
<comment type="catalytic activity">
    <reaction evidence="12 13">
        <text>L-threonine + hydrogencarbonate + ATP = L-threonylcarbamoyladenylate + diphosphate + H2O</text>
        <dbReference type="Rhea" id="RHEA:36407"/>
        <dbReference type="ChEBI" id="CHEBI:15377"/>
        <dbReference type="ChEBI" id="CHEBI:17544"/>
        <dbReference type="ChEBI" id="CHEBI:30616"/>
        <dbReference type="ChEBI" id="CHEBI:33019"/>
        <dbReference type="ChEBI" id="CHEBI:57926"/>
        <dbReference type="ChEBI" id="CHEBI:73682"/>
        <dbReference type="EC" id="2.7.7.87"/>
    </reaction>
</comment>
<dbReference type="InterPro" id="IPR006070">
    <property type="entry name" value="Sua5-like_dom"/>
</dbReference>
<evidence type="ECO:0000256" key="1">
    <source>
        <dbReference type="ARBA" id="ARBA00004496"/>
    </source>
</evidence>
<dbReference type="GO" id="GO:0005524">
    <property type="term" value="F:ATP binding"/>
    <property type="evidence" value="ECO:0007669"/>
    <property type="project" value="UniProtKB-UniRule"/>
</dbReference>
<evidence type="ECO:0000256" key="7">
    <source>
        <dbReference type="ARBA" id="ARBA00022694"/>
    </source>
</evidence>
<evidence type="ECO:0000256" key="12">
    <source>
        <dbReference type="ARBA" id="ARBA00048366"/>
    </source>
</evidence>
<evidence type="ECO:0000256" key="9">
    <source>
        <dbReference type="ARBA" id="ARBA00022741"/>
    </source>
</evidence>
<sequence length="354" mass="38810">MTIILRVDPINPDESALSKAAEVIRGGGLVAFPTETVYGLGANVFDRKALMRVYEVKQRPVDNPLIIHVDSLEMLGEVAREIPEEAFKLASRFWPGPLTLILPKSERVPYEATGGLETVAVRMPAHPVALKLISRAGVPIAAPSANLSGRPSPTRGEHVVRDLYSRVDVIIDAGETLYGVESTIVNILAKPPVLLRPGAYPVEEVERVLGVRIQVPEFARGLSEAERAMAPGMRYRHYAPDTPLILVEAGSYEGEALKRLSMEVARLIGEFKGRRVCMLSSRETSSAYTGLGVEVFVLGSRDNLFEVARNLFNALRWVDDAGCEVAIAEGYPERGLGLTIMNRLRKAASRRIFI</sequence>
<feature type="domain" description="YrdC-like" evidence="15">
    <location>
        <begin position="14"/>
        <end position="200"/>
    </location>
</feature>
<feature type="binding site" evidence="14">
    <location>
        <position position="144"/>
    </location>
    <ligand>
        <name>ATP</name>
        <dbReference type="ChEBI" id="CHEBI:30616"/>
    </ligand>
</feature>
<feature type="binding site" evidence="14">
    <location>
        <position position="152"/>
    </location>
    <ligand>
        <name>ATP</name>
        <dbReference type="ChEBI" id="CHEBI:30616"/>
    </ligand>
</feature>
<dbReference type="Pfam" id="PF03481">
    <property type="entry name" value="Sua5_C"/>
    <property type="match status" value="1"/>
</dbReference>
<dbReference type="SUPFAM" id="SSF55821">
    <property type="entry name" value="YrdC/RibB"/>
    <property type="match status" value="1"/>
</dbReference>
<dbReference type="Pfam" id="PF01300">
    <property type="entry name" value="Sua5_yciO_yrdC"/>
    <property type="match status" value="1"/>
</dbReference>
<feature type="binding site" evidence="14">
    <location>
        <position position="68"/>
    </location>
    <ligand>
        <name>L-threonine</name>
        <dbReference type="ChEBI" id="CHEBI:57926"/>
    </ligand>
</feature>
<comment type="subcellular location">
    <subcellularLocation>
        <location evidence="1 13">Cytoplasm</location>
    </subcellularLocation>
</comment>
<feature type="binding site" evidence="14">
    <location>
        <position position="142"/>
    </location>
    <ligand>
        <name>L-threonine</name>
        <dbReference type="ChEBI" id="CHEBI:57926"/>
    </ligand>
</feature>
<dbReference type="InterPro" id="IPR038385">
    <property type="entry name" value="Sua5/YwlC_C"/>
</dbReference>
<keyword evidence="5 13" id="KW-0963">Cytoplasm</keyword>
<evidence type="ECO:0000256" key="3">
    <source>
        <dbReference type="ARBA" id="ARBA00012584"/>
    </source>
</evidence>
<dbReference type="PIRSF" id="PIRSF004930">
    <property type="entry name" value="Tln_factor_SUA5"/>
    <property type="match status" value="1"/>
</dbReference>
<dbReference type="EC" id="2.7.7.87" evidence="3 13"/>
<feature type="binding site" evidence="14">
    <location>
        <position position="182"/>
    </location>
    <ligand>
        <name>L-threonine</name>
        <dbReference type="ChEBI" id="CHEBI:57926"/>
    </ligand>
</feature>
<feature type="binding site" evidence="14">
    <location>
        <position position="238"/>
    </location>
    <ligand>
        <name>ATP</name>
        <dbReference type="ChEBI" id="CHEBI:30616"/>
    </ligand>
</feature>
<keyword evidence="10 13" id="KW-0067">ATP-binding</keyword>
<dbReference type="PROSITE" id="PS51163">
    <property type="entry name" value="YRDC"/>
    <property type="match status" value="1"/>
</dbReference>
<dbReference type="PANTHER" id="PTHR17490:SF16">
    <property type="entry name" value="THREONYLCARBAMOYL-AMP SYNTHASE"/>
    <property type="match status" value="1"/>
</dbReference>
<feature type="binding site" evidence="14">
    <location>
        <position position="63"/>
    </location>
    <ligand>
        <name>ATP</name>
        <dbReference type="ChEBI" id="CHEBI:30616"/>
    </ligand>
</feature>
<dbReference type="AlphaFoldDB" id="A0A7J3XXT4"/>
<dbReference type="FunFam" id="3.90.870.10:FF:000009">
    <property type="entry name" value="Threonylcarbamoyl-AMP synthase, putative"/>
    <property type="match status" value="1"/>
</dbReference>
<dbReference type="GO" id="GO:0061710">
    <property type="term" value="F:L-threonylcarbamoyladenylate synthase"/>
    <property type="evidence" value="ECO:0007669"/>
    <property type="project" value="UniProtKB-EC"/>
</dbReference>
<keyword evidence="6 13" id="KW-0808">Transferase</keyword>
<evidence type="ECO:0000259" key="15">
    <source>
        <dbReference type="PROSITE" id="PS51163"/>
    </source>
</evidence>
<dbReference type="EMBL" id="DRYK01000026">
    <property type="protein sequence ID" value="HHP67514.1"/>
    <property type="molecule type" value="Genomic_DNA"/>
</dbReference>
<feature type="binding site" evidence="14">
    <location>
        <position position="36"/>
    </location>
    <ligand>
        <name>L-threonine</name>
        <dbReference type="ChEBI" id="CHEBI:57926"/>
    </ligand>
</feature>
<dbReference type="GO" id="GO:0006450">
    <property type="term" value="P:regulation of translational fidelity"/>
    <property type="evidence" value="ECO:0007669"/>
    <property type="project" value="TreeGrafter"/>
</dbReference>
<feature type="binding site" evidence="14">
    <location>
        <position position="122"/>
    </location>
    <ligand>
        <name>L-threonine</name>
        <dbReference type="ChEBI" id="CHEBI:57926"/>
    </ligand>
</feature>
<dbReference type="InterPro" id="IPR017945">
    <property type="entry name" value="DHBP_synth_RibB-like_a/b_dom"/>
</dbReference>
<organism evidence="16">
    <name type="scientific">Thermogladius calderae</name>
    <dbReference type="NCBI Taxonomy" id="1200300"/>
    <lineage>
        <taxon>Archaea</taxon>
        <taxon>Thermoproteota</taxon>
        <taxon>Thermoprotei</taxon>
        <taxon>Desulfurococcales</taxon>
        <taxon>Desulfurococcaceae</taxon>
        <taxon>Thermogladius</taxon>
    </lineage>
</organism>
<proteinExistence type="inferred from homology"/>
<protein>
    <recommendedName>
        <fullName evidence="4 13">Threonylcarbamoyl-AMP synthase</fullName>
        <shortName evidence="13">TC-AMP synthase</shortName>
        <ecNumber evidence="3 13">2.7.7.87</ecNumber>
    </recommendedName>
    <alternativeName>
        <fullName evidence="11 13">L-threonylcarbamoyladenylate synthase</fullName>
    </alternativeName>
</protein>
<dbReference type="GO" id="GO:0008033">
    <property type="term" value="P:tRNA processing"/>
    <property type="evidence" value="ECO:0007669"/>
    <property type="project" value="UniProtKB-KW"/>
</dbReference>
<comment type="similarity">
    <text evidence="2 13">Belongs to the SUA5 family.</text>
</comment>
<comment type="caution">
    <text evidence="16">The sequence shown here is derived from an EMBL/GenBank/DDBJ whole genome shotgun (WGS) entry which is preliminary data.</text>
</comment>